<keyword evidence="1 2" id="KW-0418">Kinase</keyword>
<evidence type="ECO:0000313" key="2">
    <source>
        <dbReference type="EMBL" id="MDN0068581.1"/>
    </source>
</evidence>
<dbReference type="Pfam" id="PF03881">
    <property type="entry name" value="Fructosamin_kin"/>
    <property type="match status" value="1"/>
</dbReference>
<gene>
    <name evidence="2" type="ORF">QVN40_02545</name>
</gene>
<organism evidence="2 3">
    <name type="scientific">Collinsella ihumii</name>
    <dbReference type="NCBI Taxonomy" id="1720204"/>
    <lineage>
        <taxon>Bacteria</taxon>
        <taxon>Bacillati</taxon>
        <taxon>Actinomycetota</taxon>
        <taxon>Coriobacteriia</taxon>
        <taxon>Coriobacteriales</taxon>
        <taxon>Coriobacteriaceae</taxon>
        <taxon>Collinsella</taxon>
    </lineage>
</organism>
<keyword evidence="1" id="KW-0808">Transferase</keyword>
<comment type="caution">
    <text evidence="2">The sequence shown here is derived from an EMBL/GenBank/DDBJ whole genome shotgun (WGS) entry which is preliminary data.</text>
</comment>
<evidence type="ECO:0000256" key="1">
    <source>
        <dbReference type="PIRNR" id="PIRNR006221"/>
    </source>
</evidence>
<accession>A0AAW7JSI0</accession>
<dbReference type="InterPro" id="IPR011009">
    <property type="entry name" value="Kinase-like_dom_sf"/>
</dbReference>
<dbReference type="Gene3D" id="1.20.1270.240">
    <property type="match status" value="1"/>
</dbReference>
<reference evidence="2" key="2">
    <citation type="submission" date="2023-08" db="EMBL/GenBank/DDBJ databases">
        <title>Identification and characterization of horizontal gene transfer across gut microbiota members of farm animals based on homology search.</title>
        <authorList>
            <person name="Schwarzerova J."/>
            <person name="Nykrynova M."/>
            <person name="Jureckova K."/>
            <person name="Cejkova D."/>
            <person name="Rychlik I."/>
        </authorList>
    </citation>
    <scope>NUCLEOTIDE SEQUENCE</scope>
    <source>
        <strain evidence="2">15_COKtk</strain>
    </source>
</reference>
<dbReference type="RefSeq" id="WP_289826663.1">
    <property type="nucleotide sequence ID" value="NZ_JAUEIR010000002.1"/>
</dbReference>
<protein>
    <submittedName>
        <fullName evidence="2">Fructosamine kinase family protein</fullName>
    </submittedName>
</protein>
<name>A0AAW7JSI0_9ACTN</name>
<comment type="similarity">
    <text evidence="1">Belongs to the fructosamine kinase family.</text>
</comment>
<dbReference type="PANTHER" id="PTHR12149">
    <property type="entry name" value="FRUCTOSAMINE 3 KINASE-RELATED PROTEIN"/>
    <property type="match status" value="1"/>
</dbReference>
<reference evidence="2" key="1">
    <citation type="submission" date="2023-06" db="EMBL/GenBank/DDBJ databases">
        <authorList>
            <person name="Zeman M."/>
            <person name="Kubasova T."/>
            <person name="Jahodarova E."/>
            <person name="Nykrynova M."/>
            <person name="Rychlik I."/>
        </authorList>
    </citation>
    <scope>NUCLEOTIDE SEQUENCE</scope>
    <source>
        <strain evidence="2">15_COKtk</strain>
    </source>
</reference>
<dbReference type="EMBL" id="JAUEIR010000002">
    <property type="protein sequence ID" value="MDN0068581.1"/>
    <property type="molecule type" value="Genomic_DNA"/>
</dbReference>
<dbReference type="Gene3D" id="1.10.510.10">
    <property type="entry name" value="Transferase(Phosphotransferase) domain 1"/>
    <property type="match status" value="1"/>
</dbReference>
<dbReference type="PANTHER" id="PTHR12149:SF8">
    <property type="entry name" value="PROTEIN-RIBULOSAMINE 3-KINASE"/>
    <property type="match status" value="1"/>
</dbReference>
<dbReference type="SUPFAM" id="SSF56112">
    <property type="entry name" value="Protein kinase-like (PK-like)"/>
    <property type="match status" value="1"/>
</dbReference>
<dbReference type="Proteomes" id="UP001168505">
    <property type="component" value="Unassembled WGS sequence"/>
</dbReference>
<proteinExistence type="inferred from homology"/>
<dbReference type="GO" id="GO:0016301">
    <property type="term" value="F:kinase activity"/>
    <property type="evidence" value="ECO:0007669"/>
    <property type="project" value="UniProtKB-UniRule"/>
</dbReference>
<dbReference type="AlphaFoldDB" id="A0AAW7JSI0"/>
<sequence>MPTFTEDTVIKTGAATSDELLCEAAGLRWLAEAEADGGIRCARVLSASRRQLVEERIRTGAPSRAAARSIGAALARTHAVGAPWWGCPPAGCPEGAAGIGRAATPYVPRDEAPSSWGAFFATYRIRHYVRMLRDDGSFGPREVDLLERVASRVERGVFDADQPELVQKSEAACARLHGDLWAGNVLYLADQTEPSGGALIDPMAYGGHAETDLAMLQLFGYPFLDDVIAGYNEVSPLADGWRERVGLHQLAPLLLHCVLFGGGYIGETIAVARRYA</sequence>
<evidence type="ECO:0000313" key="3">
    <source>
        <dbReference type="Proteomes" id="UP001168505"/>
    </source>
</evidence>
<dbReference type="PIRSF" id="PIRSF006221">
    <property type="entry name" value="Ketosamine-3-kinase"/>
    <property type="match status" value="1"/>
</dbReference>
<dbReference type="InterPro" id="IPR016477">
    <property type="entry name" value="Fructo-/Ketosamine-3-kinase"/>
</dbReference>